<organism evidence="2">
    <name type="scientific">hydrothermal vent metagenome</name>
    <dbReference type="NCBI Taxonomy" id="652676"/>
    <lineage>
        <taxon>unclassified sequences</taxon>
        <taxon>metagenomes</taxon>
        <taxon>ecological metagenomes</taxon>
    </lineage>
</organism>
<dbReference type="PANTHER" id="PTHR38664:SF1">
    <property type="entry name" value="SLR0058 PROTEIN"/>
    <property type="match status" value="1"/>
</dbReference>
<feature type="compositionally biased region" description="Low complexity" evidence="1">
    <location>
        <begin position="174"/>
        <end position="189"/>
    </location>
</feature>
<accession>A0A3B0W2N4</accession>
<sequence>MAKKKTLKKATTVEKQPAKLAETLVGSANEIWLAGLGAFAKAQTEGKKIYDKLIDEGKDFEKLFKSVPQKAVSDVKSSVTSTVSTAKKRASDSWDKLEGVFEKRVEKSLKSLGVPTNNELGDLMKRIDSLTKEVSKLAKNTGTAAKKKVTKTASEAEKKVKQAVSKATTTVKTVSNAAASAKKTVVKATTESKKSPTKKAPAKKTPVKKAAKKAPAKKVSKKKTTKKASTKQ</sequence>
<evidence type="ECO:0008006" key="3">
    <source>
        <dbReference type="Google" id="ProtNLM"/>
    </source>
</evidence>
<feature type="compositionally biased region" description="Basic residues" evidence="1">
    <location>
        <begin position="195"/>
        <end position="232"/>
    </location>
</feature>
<feature type="region of interest" description="Disordered" evidence="1">
    <location>
        <begin position="140"/>
        <end position="160"/>
    </location>
</feature>
<gene>
    <name evidence="2" type="ORF">MNBD_GAMMA02-87</name>
</gene>
<dbReference type="PANTHER" id="PTHR38664">
    <property type="entry name" value="SLR0058 PROTEIN"/>
    <property type="match status" value="1"/>
</dbReference>
<dbReference type="EMBL" id="UOFA01000298">
    <property type="protein sequence ID" value="VAW46673.1"/>
    <property type="molecule type" value="Genomic_DNA"/>
</dbReference>
<proteinExistence type="predicted"/>
<dbReference type="Pfam" id="PF05597">
    <property type="entry name" value="Phasin"/>
    <property type="match status" value="1"/>
</dbReference>
<feature type="region of interest" description="Disordered" evidence="1">
    <location>
        <begin position="174"/>
        <end position="232"/>
    </location>
</feature>
<dbReference type="AlphaFoldDB" id="A0A3B0W2N4"/>
<name>A0A3B0W2N4_9ZZZZ</name>
<dbReference type="NCBIfam" id="TIGR01837">
    <property type="entry name" value="PHA_granule_1"/>
    <property type="match status" value="1"/>
</dbReference>
<evidence type="ECO:0000256" key="1">
    <source>
        <dbReference type="SAM" id="MobiDB-lite"/>
    </source>
</evidence>
<protein>
    <recommendedName>
        <fullName evidence="3">Polyhydroxyalkanoate granule-associated protein PhaF</fullName>
    </recommendedName>
</protein>
<evidence type="ECO:0000313" key="2">
    <source>
        <dbReference type="EMBL" id="VAW46673.1"/>
    </source>
</evidence>
<dbReference type="InterPro" id="IPR008769">
    <property type="entry name" value="PhaF_PhaI"/>
</dbReference>
<reference evidence="2" key="1">
    <citation type="submission" date="2018-06" db="EMBL/GenBank/DDBJ databases">
        <authorList>
            <person name="Zhirakovskaya E."/>
        </authorList>
    </citation>
    <scope>NUCLEOTIDE SEQUENCE</scope>
</reference>